<dbReference type="Pfam" id="PF16540">
    <property type="entry name" value="MKLP1_Arf_bdg"/>
    <property type="match status" value="1"/>
</dbReference>
<evidence type="ECO:0000256" key="2">
    <source>
        <dbReference type="ARBA" id="ARBA00022741"/>
    </source>
</evidence>
<dbReference type="InterPro" id="IPR032384">
    <property type="entry name" value="Kif23_Arf-bd"/>
</dbReference>
<reference evidence="10" key="1">
    <citation type="submission" date="2021-02" db="EMBL/GenBank/DDBJ databases">
        <authorList>
            <person name="Nowell W R."/>
        </authorList>
    </citation>
    <scope>NUCLEOTIDE SEQUENCE</scope>
</reference>
<dbReference type="GO" id="GO:0007018">
    <property type="term" value="P:microtubule-based movement"/>
    <property type="evidence" value="ECO:0007669"/>
    <property type="project" value="InterPro"/>
</dbReference>
<evidence type="ECO:0000256" key="1">
    <source>
        <dbReference type="ARBA" id="ARBA00004245"/>
    </source>
</evidence>
<keyword evidence="6" id="KW-0493">Microtubule</keyword>
<keyword evidence="5 6" id="KW-0505">Motor protein</keyword>
<dbReference type="PROSITE" id="PS00411">
    <property type="entry name" value="KINESIN_MOTOR_1"/>
    <property type="match status" value="1"/>
</dbReference>
<keyword evidence="4" id="KW-0963">Cytoplasm</keyword>
<dbReference type="InterPro" id="IPR019821">
    <property type="entry name" value="Kinesin_motor_CS"/>
</dbReference>
<evidence type="ECO:0000256" key="6">
    <source>
        <dbReference type="RuleBase" id="RU000394"/>
    </source>
</evidence>
<dbReference type="Pfam" id="PF00225">
    <property type="entry name" value="Kinesin"/>
    <property type="match status" value="1"/>
</dbReference>
<gene>
    <name evidence="10" type="ORF">RFH988_LOCUS25128</name>
</gene>
<feature type="compositionally biased region" description="Polar residues" evidence="8">
    <location>
        <begin position="867"/>
        <end position="877"/>
    </location>
</feature>
<keyword evidence="3 5" id="KW-0067">ATP-binding</keyword>
<keyword evidence="7" id="KW-0175">Coiled coil</keyword>
<dbReference type="InterPro" id="IPR036961">
    <property type="entry name" value="Kinesin_motor_dom_sf"/>
</dbReference>
<comment type="caution">
    <text evidence="10">The sequence shown here is derived from an EMBL/GenBank/DDBJ whole genome shotgun (WGS) entry which is preliminary data.</text>
</comment>
<dbReference type="GO" id="GO:0005634">
    <property type="term" value="C:nucleus"/>
    <property type="evidence" value="ECO:0007669"/>
    <property type="project" value="TreeGrafter"/>
</dbReference>
<feature type="coiled-coil region" evidence="7">
    <location>
        <begin position="505"/>
        <end position="657"/>
    </location>
</feature>
<evidence type="ECO:0000256" key="8">
    <source>
        <dbReference type="SAM" id="MobiDB-lite"/>
    </source>
</evidence>
<dbReference type="OrthoDB" id="2403182at2759"/>
<dbReference type="EMBL" id="CAJNOO010001889">
    <property type="protein sequence ID" value="CAF1211063.1"/>
    <property type="molecule type" value="Genomic_DNA"/>
</dbReference>
<feature type="region of interest" description="Disordered" evidence="8">
    <location>
        <begin position="867"/>
        <end position="890"/>
    </location>
</feature>
<feature type="domain" description="Kinesin motor" evidence="9">
    <location>
        <begin position="25"/>
        <end position="434"/>
    </location>
</feature>
<evidence type="ECO:0000259" key="9">
    <source>
        <dbReference type="PROSITE" id="PS50067"/>
    </source>
</evidence>
<protein>
    <recommendedName>
        <fullName evidence="6">Kinesin-like protein</fullName>
    </recommendedName>
</protein>
<dbReference type="AlphaFoldDB" id="A0A814WZG9"/>
<feature type="binding site" evidence="5">
    <location>
        <begin position="116"/>
        <end position="123"/>
    </location>
    <ligand>
        <name>ATP</name>
        <dbReference type="ChEBI" id="CHEBI:30616"/>
    </ligand>
</feature>
<comment type="similarity">
    <text evidence="5 6">Belongs to the TRAFAC class myosin-kinesin ATPase superfamily. Kinesin family.</text>
</comment>
<evidence type="ECO:0000313" key="10">
    <source>
        <dbReference type="EMBL" id="CAF1211063.1"/>
    </source>
</evidence>
<dbReference type="InterPro" id="IPR001752">
    <property type="entry name" value="Kinesin_motor_dom"/>
</dbReference>
<dbReference type="PROSITE" id="PS50067">
    <property type="entry name" value="KINESIN_MOTOR_2"/>
    <property type="match status" value="1"/>
</dbReference>
<dbReference type="PANTHER" id="PTHR24115">
    <property type="entry name" value="KINESIN-RELATED"/>
    <property type="match status" value="1"/>
</dbReference>
<name>A0A814WZG9_9BILA</name>
<sequence>MIAHTTMKKTQLGSRDLLATGGGCPVEVFCRLRPLKDNINDQQTDNSSSCIKVASSKELILYSSENTKNGQIRESRYEFSHILTDNVCQSAAFKELALPLLEDLIQGKSSVLFTYGITGSGKTYTMMGPLNNPGLIPRSFDVIFNSVGPYLGKKYFLRSDRQNSYEIQSEADILLERQRKELQMVRNGNNQRVRVHELSNARTLDTTSLWNPQLNENCSYFVFVTFVEIYNNYIYDLFDDDILNKAPQSKQLREDNRGRPYIRDVKEIEVRTSEEAIDLLNMGLKRRRIAHTQLNTESSRSHSVLSMRLVQFHNDIPPTSLTKDDLTISTIHLVDLAGSERVNRAKTVGERVKEASNINSSLMVLRQCFEILRENQAQGTSKMVPYRESKLTSFFKSYFDGEGRIRMILCVNPTVDGYEEIQHALKFGELTKDVMVPRSLPPPPPPPVPPKTTRIAALREIDNQQQQNAQTVLFTEFNAQALIAPFPSLEYSLLDGTDDEAILILQEHLRRRIEERQRLNMLIQEQQDFLRKFTLELVSDYESTMSNHEDLSKENEQQTKTIRHLQTRIKLLEKSQNDLYKATHQIERDNNTLKTQIEDRNNEIKSLKFERRKDKNDFENRMKIKLNEIEQQYINEIKTKETQMRELERQHDDKLNIIRSMAARNTITSEQFLIPINSASSHINFENPTEHDYQNQQQQYHRVEMIISQNNNNNNTPTLSSTSRRPHTPHTPNTEPIHIENGSGHAVVAHPRQQHRRSRSLSEIWLEHRPQGTVQTETLLQPKFHKKVYTQQAPAKEEIVRTTKYVLTHQNLDAQGEIVTDFVKGDVLPSSTGGVNVIFNDVERLTCTSPPDPLMLHKRCQSAERTLQVTTSQSPLSRQGPAVAPKRFRM</sequence>
<dbReference type="InterPro" id="IPR027417">
    <property type="entry name" value="P-loop_NTPase"/>
</dbReference>
<keyword evidence="4" id="KW-0206">Cytoskeleton</keyword>
<dbReference type="GO" id="GO:0008017">
    <property type="term" value="F:microtubule binding"/>
    <property type="evidence" value="ECO:0007669"/>
    <property type="project" value="InterPro"/>
</dbReference>
<dbReference type="GO" id="GO:0005524">
    <property type="term" value="F:ATP binding"/>
    <property type="evidence" value="ECO:0007669"/>
    <property type="project" value="UniProtKB-UniRule"/>
</dbReference>
<accession>A0A814WZG9</accession>
<dbReference type="GO" id="GO:0003777">
    <property type="term" value="F:microtubule motor activity"/>
    <property type="evidence" value="ECO:0007669"/>
    <property type="project" value="InterPro"/>
</dbReference>
<evidence type="ECO:0000256" key="3">
    <source>
        <dbReference type="ARBA" id="ARBA00022840"/>
    </source>
</evidence>
<dbReference type="PANTHER" id="PTHR24115:SF600">
    <property type="entry name" value="KINESIN-LIKE PROTEIN KIF23"/>
    <property type="match status" value="1"/>
</dbReference>
<dbReference type="SUPFAM" id="SSF52540">
    <property type="entry name" value="P-loop containing nucleoside triphosphate hydrolases"/>
    <property type="match status" value="1"/>
</dbReference>
<dbReference type="GO" id="GO:0005874">
    <property type="term" value="C:microtubule"/>
    <property type="evidence" value="ECO:0007669"/>
    <property type="project" value="UniProtKB-KW"/>
</dbReference>
<evidence type="ECO:0000256" key="4">
    <source>
        <dbReference type="ARBA" id="ARBA00023212"/>
    </source>
</evidence>
<evidence type="ECO:0000256" key="5">
    <source>
        <dbReference type="PROSITE-ProRule" id="PRU00283"/>
    </source>
</evidence>
<dbReference type="SMART" id="SM00129">
    <property type="entry name" value="KISc"/>
    <property type="match status" value="1"/>
</dbReference>
<keyword evidence="2 5" id="KW-0547">Nucleotide-binding</keyword>
<dbReference type="InterPro" id="IPR038105">
    <property type="entry name" value="Kif23_Arf-bd_sf"/>
</dbReference>
<dbReference type="GO" id="GO:0005871">
    <property type="term" value="C:kinesin complex"/>
    <property type="evidence" value="ECO:0007669"/>
    <property type="project" value="TreeGrafter"/>
</dbReference>
<evidence type="ECO:0000256" key="7">
    <source>
        <dbReference type="SAM" id="Coils"/>
    </source>
</evidence>
<organism evidence="10 11">
    <name type="scientific">Rotaria sordida</name>
    <dbReference type="NCBI Taxonomy" id="392033"/>
    <lineage>
        <taxon>Eukaryota</taxon>
        <taxon>Metazoa</taxon>
        <taxon>Spiralia</taxon>
        <taxon>Gnathifera</taxon>
        <taxon>Rotifera</taxon>
        <taxon>Eurotatoria</taxon>
        <taxon>Bdelloidea</taxon>
        <taxon>Philodinida</taxon>
        <taxon>Philodinidae</taxon>
        <taxon>Rotaria</taxon>
    </lineage>
</organism>
<dbReference type="GO" id="GO:0016887">
    <property type="term" value="F:ATP hydrolysis activity"/>
    <property type="evidence" value="ECO:0007669"/>
    <property type="project" value="TreeGrafter"/>
</dbReference>
<dbReference type="PRINTS" id="PR00380">
    <property type="entry name" value="KINESINHEAVY"/>
</dbReference>
<dbReference type="Gene3D" id="2.60.40.4330">
    <property type="entry name" value="Kinesin-like protein Kif23, Arf6-interacting domain"/>
    <property type="match status" value="1"/>
</dbReference>
<dbReference type="InterPro" id="IPR027640">
    <property type="entry name" value="Kinesin-like_fam"/>
</dbReference>
<comment type="subcellular location">
    <subcellularLocation>
        <location evidence="1">Cytoplasm</location>
        <location evidence="1">Cytoskeleton</location>
    </subcellularLocation>
</comment>
<feature type="region of interest" description="Disordered" evidence="8">
    <location>
        <begin position="710"/>
        <end position="735"/>
    </location>
</feature>
<dbReference type="Gene3D" id="3.40.850.10">
    <property type="entry name" value="Kinesin motor domain"/>
    <property type="match status" value="1"/>
</dbReference>
<proteinExistence type="inferred from homology"/>
<evidence type="ECO:0000313" key="11">
    <source>
        <dbReference type="Proteomes" id="UP000663882"/>
    </source>
</evidence>
<dbReference type="Proteomes" id="UP000663882">
    <property type="component" value="Unassembled WGS sequence"/>
</dbReference>